<gene>
    <name evidence="3" type="ORF">GCM10009733_000270</name>
</gene>
<accession>A0ABP4QDP4</accession>
<dbReference type="Pfam" id="PF18276">
    <property type="entry name" value="TcA_TcB_BD"/>
    <property type="match status" value="1"/>
</dbReference>
<keyword evidence="4" id="KW-1185">Reference proteome</keyword>
<dbReference type="EMBL" id="BAAAMU010000001">
    <property type="protein sequence ID" value="GAA1608110.1"/>
    <property type="molecule type" value="Genomic_DNA"/>
</dbReference>
<feature type="coiled-coil region" evidence="1">
    <location>
        <begin position="16"/>
        <end position="50"/>
    </location>
</feature>
<organism evidence="3 4">
    <name type="scientific">Nonomuraea maheshkhaliensis</name>
    <dbReference type="NCBI Taxonomy" id="419590"/>
    <lineage>
        <taxon>Bacteria</taxon>
        <taxon>Bacillati</taxon>
        <taxon>Actinomycetota</taxon>
        <taxon>Actinomycetes</taxon>
        <taxon>Streptosporangiales</taxon>
        <taxon>Streptosporangiaceae</taxon>
        <taxon>Nonomuraea</taxon>
    </lineage>
</organism>
<dbReference type="RefSeq" id="WP_346100773.1">
    <property type="nucleotide sequence ID" value="NZ_BAAAMU010000001.1"/>
</dbReference>
<evidence type="ECO:0000313" key="3">
    <source>
        <dbReference type="EMBL" id="GAA1608110.1"/>
    </source>
</evidence>
<dbReference type="InterPro" id="IPR040840">
    <property type="entry name" value="TcA_TcB_BD"/>
</dbReference>
<keyword evidence="1" id="KW-0175">Coiled coil</keyword>
<evidence type="ECO:0000256" key="1">
    <source>
        <dbReference type="SAM" id="Coils"/>
    </source>
</evidence>
<comment type="caution">
    <text evidence="3">The sequence shown here is derived from an EMBL/GenBank/DDBJ whole genome shotgun (WGS) entry which is preliminary data.</text>
</comment>
<proteinExistence type="predicted"/>
<evidence type="ECO:0000313" key="4">
    <source>
        <dbReference type="Proteomes" id="UP001500064"/>
    </source>
</evidence>
<evidence type="ECO:0000259" key="2">
    <source>
        <dbReference type="Pfam" id="PF18276"/>
    </source>
</evidence>
<reference evidence="4" key="1">
    <citation type="journal article" date="2019" name="Int. J. Syst. Evol. Microbiol.">
        <title>The Global Catalogue of Microorganisms (GCM) 10K type strain sequencing project: providing services to taxonomists for standard genome sequencing and annotation.</title>
        <authorList>
            <consortium name="The Broad Institute Genomics Platform"/>
            <consortium name="The Broad Institute Genome Sequencing Center for Infectious Disease"/>
            <person name="Wu L."/>
            <person name="Ma J."/>
        </authorList>
    </citation>
    <scope>NUCLEOTIDE SEQUENCE [LARGE SCALE GENOMIC DNA]</scope>
    <source>
        <strain evidence="4">JCM 13929</strain>
    </source>
</reference>
<name>A0ABP4QDP4_9ACTN</name>
<dbReference type="Proteomes" id="UP001500064">
    <property type="component" value="Unassembled WGS sequence"/>
</dbReference>
<protein>
    <recommendedName>
        <fullName evidence="2">Tc toxin complex TcA C-terminal TcB-binding domain-containing protein</fullName>
    </recommendedName>
</protein>
<feature type="domain" description="Tc toxin complex TcA C-terminal TcB-binding" evidence="2">
    <location>
        <begin position="22"/>
        <end position="309"/>
    </location>
</feature>
<sequence length="441" mass="48672">MVEDWRLQLGTARSDVAQLTHQVVGAELQLKAARRELEVLRREIANLESVDAFMRDKFGTAQLYQWMSGRLSAMYFQSYDLAYGMARAAQRAYQYERGIPEGEADFIQPVYWESRRRGLLAGESLAVDLERLGRAYAESDTRGLEIVKKVSLLALDPLAALSLRATGRCEFALTEPLFDRDFPGHYRRRIRTLSVSFEGAEGPIGLNATLTQLDSKTVLAADPKAVKYLIDPKGPMPDTLRANWRPGQQIALSDLEESKENNGLFELRYDDDRYLPFEGTGAVSRWRLELSAPGAPELLDVVVTVKYAAEQGGELFANAVRGMLKPYPAARYVDVAAEFPDEWAEFVQGEGDWLTLPIGPELLPGIGGRQITGLFPRYDVAGEAPARFLLDGDGQLALDDGVLLATAGLSAGGAAWSLRFEGDKAALTGFGLVLTYRARGR</sequence>